<dbReference type="Pfam" id="PF04307">
    <property type="entry name" value="YdjM"/>
    <property type="match status" value="1"/>
</dbReference>
<name>A0A2C6DI68_9GAMM</name>
<evidence type="ECO:0000256" key="1">
    <source>
        <dbReference type="SAM" id="Phobius"/>
    </source>
</evidence>
<dbReference type="EMBL" id="CAADJA010000002">
    <property type="protein sequence ID" value="VFS47012.1"/>
    <property type="molecule type" value="Genomic_DNA"/>
</dbReference>
<keyword evidence="1" id="KW-0472">Membrane</keyword>
<dbReference type="AlphaFoldDB" id="A0A2C6DI68"/>
<dbReference type="PANTHER" id="PTHR40031:SF1">
    <property type="entry name" value="MEMBRANE-BOUND METAL-DEPENDENT HYDROLASE"/>
    <property type="match status" value="1"/>
</dbReference>
<proteinExistence type="predicted"/>
<evidence type="ECO:0000313" key="5">
    <source>
        <dbReference type="Proteomes" id="UP000373449"/>
    </source>
</evidence>
<reference evidence="4" key="1">
    <citation type="submission" date="2017-09" db="EMBL/GenBank/DDBJ databases">
        <title>FDA dAtabase for Regulatory Grade micrObial Sequences (FDA-ARGOS): Supporting development and validation of Infectious Disease Dx tests.</title>
        <authorList>
            <person name="Minogue T."/>
            <person name="Wolcott M."/>
            <person name="Wasieloski L."/>
            <person name="Aguilar W."/>
            <person name="Moore D."/>
            <person name="Tallon L."/>
            <person name="Sadzewicz L."/>
            <person name="Ott S."/>
            <person name="Zhao X."/>
            <person name="Nagaraj S."/>
            <person name="Vavikolanu K."/>
            <person name="Aluvathingal J."/>
            <person name="Nadendla S."/>
            <person name="Sichtig H."/>
        </authorList>
    </citation>
    <scope>NUCLEOTIDE SEQUENCE [LARGE SCALE GENOMIC DNA]</scope>
    <source>
        <strain evidence="4">FDAARGOS_387</strain>
    </source>
</reference>
<evidence type="ECO:0000313" key="2">
    <source>
        <dbReference type="EMBL" id="PHI28897.1"/>
    </source>
</evidence>
<feature type="transmembrane region" description="Helical" evidence="1">
    <location>
        <begin position="63"/>
        <end position="82"/>
    </location>
</feature>
<feature type="transmembrane region" description="Helical" evidence="1">
    <location>
        <begin position="172"/>
        <end position="190"/>
    </location>
</feature>
<protein>
    <submittedName>
        <fullName evidence="2 3">Metal-dependent hydrolase</fullName>
    </submittedName>
</protein>
<dbReference type="OrthoDB" id="9781927at2"/>
<reference evidence="3 5" key="3">
    <citation type="submission" date="2019-03" db="EMBL/GenBank/DDBJ databases">
        <authorList>
            <consortium name="Pathogen Informatics"/>
        </authorList>
    </citation>
    <scope>NUCLEOTIDE SEQUENCE [LARGE SCALE GENOMIC DNA]</scope>
    <source>
        <strain evidence="3 5">NCTC12282</strain>
    </source>
</reference>
<keyword evidence="1" id="KW-0812">Transmembrane</keyword>
<evidence type="ECO:0000313" key="4">
    <source>
        <dbReference type="Proteomes" id="UP000224974"/>
    </source>
</evidence>
<keyword evidence="1" id="KW-1133">Transmembrane helix</keyword>
<dbReference type="InterPro" id="IPR053170">
    <property type="entry name" value="Transcription_regulator"/>
</dbReference>
<evidence type="ECO:0000313" key="3">
    <source>
        <dbReference type="EMBL" id="VFS47012.1"/>
    </source>
</evidence>
<feature type="transmembrane region" description="Helical" evidence="1">
    <location>
        <begin position="94"/>
        <end position="119"/>
    </location>
</feature>
<dbReference type="Proteomes" id="UP000224974">
    <property type="component" value="Unassembled WGS sequence"/>
</dbReference>
<organism evidence="2 4">
    <name type="scientific">Budvicia aquatica</name>
    <dbReference type="NCBI Taxonomy" id="82979"/>
    <lineage>
        <taxon>Bacteria</taxon>
        <taxon>Pseudomonadati</taxon>
        <taxon>Pseudomonadota</taxon>
        <taxon>Gammaproteobacteria</taxon>
        <taxon>Enterobacterales</taxon>
        <taxon>Budviciaceae</taxon>
        <taxon>Budvicia</taxon>
    </lineage>
</organism>
<feature type="transmembrane region" description="Helical" evidence="1">
    <location>
        <begin position="131"/>
        <end position="151"/>
    </location>
</feature>
<dbReference type="PANTHER" id="PTHR40031">
    <property type="entry name" value="HYPOTHETICAL MEMBRANE SPANNING PROTEIN"/>
    <property type="match status" value="1"/>
</dbReference>
<sequence length="352" mass="39830">MDSLTQIVLGSTVAAAVVPARHQRCALLAGAVLGTLPDLDVIWFNLTGSDVITTVTWHRGPSHSLFVLGGLGWLLWLLLKRFNTPIRDAPKPWLIAIWLALLTHPLLDAFTVYGTQLLWPLQIPSTMWSTIYIIDPLYTLPLLLGVIVAWLKGTYKKPPNTNRWHSKWTARKWLMAGLMISSAYLSWSMVAKFSVNHIATRSLEQMGLANAPRFSTPTAFNTLLWRVIVMAPDGYYIGDRSLIADRGAMHFNFYPSNTEVLKQLSVAPELQRLLWFTHGFVSAHTQQQGNGQQRLIISDLRMGLEPDYFFRYNVASRDTQGSWIAAPSITQMSDTHNHAVMLTWVWHRLWGI</sequence>
<dbReference type="STRING" id="1111728.GCA_000427805_01190"/>
<keyword evidence="2" id="KW-0378">Hydrolase</keyword>
<gene>
    <name evidence="2" type="ORF">CRN84_06020</name>
    <name evidence="3" type="ORF">NCTC12282_01946</name>
</gene>
<dbReference type="RefSeq" id="WP_029094297.1">
    <property type="nucleotide sequence ID" value="NZ_CAADJA010000002.1"/>
</dbReference>
<dbReference type="GO" id="GO:0016787">
    <property type="term" value="F:hydrolase activity"/>
    <property type="evidence" value="ECO:0007669"/>
    <property type="project" value="UniProtKB-KW"/>
</dbReference>
<keyword evidence="4" id="KW-1185">Reference proteome</keyword>
<accession>A0A2C6DI68</accession>
<dbReference type="Proteomes" id="UP000373449">
    <property type="component" value="Unassembled WGS sequence"/>
</dbReference>
<reference evidence="2" key="2">
    <citation type="submission" date="2017-09" db="EMBL/GenBank/DDBJ databases">
        <title>FDA dAtabase for Regulatory Grade micrObial Sequences (FDA-ARGOS): Supporting development and validation of Infectious Disease Dx tests.</title>
        <authorList>
            <person name="Minogue T."/>
            <person name="Wolcott M."/>
            <person name="Wasieloski L."/>
            <person name="Aguilar W."/>
            <person name="Moore D."/>
            <person name="Tallon L.J."/>
            <person name="Sadzewicz L."/>
            <person name="Ott S."/>
            <person name="Zhao X."/>
            <person name="Nagaraj S."/>
            <person name="Vavikolanu K."/>
            <person name="Aluvathingal J."/>
            <person name="Nadendla S."/>
            <person name="Sichtig H."/>
        </authorList>
    </citation>
    <scope>NUCLEOTIDE SEQUENCE</scope>
    <source>
        <strain evidence="2">FDAARGOS_387</strain>
    </source>
</reference>
<dbReference type="EMBL" id="PDDX01000001">
    <property type="protein sequence ID" value="PHI28897.1"/>
    <property type="molecule type" value="Genomic_DNA"/>
</dbReference>
<dbReference type="InterPro" id="IPR007404">
    <property type="entry name" value="YdjM-like"/>
</dbReference>